<evidence type="ECO:0008006" key="5">
    <source>
        <dbReference type="Google" id="ProtNLM"/>
    </source>
</evidence>
<evidence type="ECO:0000313" key="3">
    <source>
        <dbReference type="EMBL" id="CAK9268321.1"/>
    </source>
</evidence>
<accession>A0ABP0WQ80</accession>
<protein>
    <recommendedName>
        <fullName evidence="5">Secreted protein</fullName>
    </recommendedName>
</protein>
<feature type="region of interest" description="Disordered" evidence="1">
    <location>
        <begin position="76"/>
        <end position="99"/>
    </location>
</feature>
<feature type="chain" id="PRO_5046649549" description="Secreted protein" evidence="2">
    <location>
        <begin position="20"/>
        <end position="99"/>
    </location>
</feature>
<feature type="signal peptide" evidence="2">
    <location>
        <begin position="1"/>
        <end position="19"/>
    </location>
</feature>
<evidence type="ECO:0000256" key="1">
    <source>
        <dbReference type="SAM" id="MobiDB-lite"/>
    </source>
</evidence>
<dbReference type="Proteomes" id="UP001497444">
    <property type="component" value="Chromosome 2"/>
</dbReference>
<name>A0ABP0WQ80_9BRYO</name>
<evidence type="ECO:0000256" key="2">
    <source>
        <dbReference type="SAM" id="SignalP"/>
    </source>
</evidence>
<organism evidence="3 4">
    <name type="scientific">Sphagnum jensenii</name>
    <dbReference type="NCBI Taxonomy" id="128206"/>
    <lineage>
        <taxon>Eukaryota</taxon>
        <taxon>Viridiplantae</taxon>
        <taxon>Streptophyta</taxon>
        <taxon>Embryophyta</taxon>
        <taxon>Bryophyta</taxon>
        <taxon>Sphagnophytina</taxon>
        <taxon>Sphagnopsida</taxon>
        <taxon>Sphagnales</taxon>
        <taxon>Sphagnaceae</taxon>
        <taxon>Sphagnum</taxon>
    </lineage>
</organism>
<sequence length="99" mass="10814">MCCYSWMLALEAIRTVMEAGSLLVAILQLIAEHERVPPPPGNQFLYPHRRVICTFCGVIQSSQRMIRMLLSEHAGGAGPTWVTQGGDSGGGSRAHQTDF</sequence>
<gene>
    <name evidence="3" type="ORF">CSSPJE1EN1_LOCUS13799</name>
</gene>
<dbReference type="EMBL" id="OZ020097">
    <property type="protein sequence ID" value="CAK9268321.1"/>
    <property type="molecule type" value="Genomic_DNA"/>
</dbReference>
<keyword evidence="4" id="KW-1185">Reference proteome</keyword>
<proteinExistence type="predicted"/>
<reference evidence="3 4" key="1">
    <citation type="submission" date="2024-02" db="EMBL/GenBank/DDBJ databases">
        <authorList>
            <consortium name="ELIXIR-Norway"/>
            <consortium name="Elixir Norway"/>
        </authorList>
    </citation>
    <scope>NUCLEOTIDE SEQUENCE [LARGE SCALE GENOMIC DNA]</scope>
</reference>
<evidence type="ECO:0000313" key="4">
    <source>
        <dbReference type="Proteomes" id="UP001497444"/>
    </source>
</evidence>
<keyword evidence="2" id="KW-0732">Signal</keyword>